<sequence length="689" mass="79702">MNLPPLLAGPILRRVERRAIYLWVAMSKRYQISAKVYAVRNNGKDYTLLSNQSETKTIQLGKKLFISLIKAFPEEDSFPSQTLLGYNLTFSRGNEKLGLQDFDLLRKDSPISIVYGNLLYPTFYIDEGKNTKFLYGSCRKLHGKGEDALAIGDLKLSENHLNLKNRPSTLFLTGDQIYADDVAEPIAPFLYELGEELIGAKEHLEEIDERLKLEPFRTSISKVNGRQYILENFANFTSRKASNHLITFGEYAAMYLMSFSPELWNLMNVENRIYPFDELVEENKIHFVFPREDEEFENEFDTNKIRYQEQIEDLQTYHQALPKIRRLLANIPTYMIFDDHDLTDDWNISRAWEDNVSNSALGSHIISNGLSAYWAFQGWGNNPDVFDDLFLLTIWKHFQTLEPFSPSYRKWTKMLLNFDSWHYVAPSNPVTLVLDTRTMRSFTPRPQPTKIGKVIKETTSGPELISKSGWETIEKTLLASEWKSGTPLAIVSAAPLYGIGIIESFLFHVAFPLQLLRFPVRTSFDLEAWKFNGKGYYEFHRRLKNWNPSQCFILSGDAHIASAVKSTITFADHPPNTLYQFTSSPMKNMSFNYFTDFLLKNMIRLYSFINQNEEINRICDETYHLKFDDNHTPSACLLKESIQYLPLENHSIIYTDNNLGMLTISSKTIQNTLLTGKSSDKKEIQYKMK</sequence>
<dbReference type="Gene3D" id="3.60.21.70">
    <property type="entry name" value="PhoD-like phosphatase"/>
    <property type="match status" value="1"/>
</dbReference>
<keyword evidence="2" id="KW-1185">Reference proteome</keyword>
<reference evidence="1 2" key="1">
    <citation type="submission" date="2024-08" db="EMBL/GenBank/DDBJ databases">
        <title>Two novel Cytobacillus novel species.</title>
        <authorList>
            <person name="Liu G."/>
        </authorList>
    </citation>
    <scope>NUCLEOTIDE SEQUENCE [LARGE SCALE GENOMIC DNA]</scope>
    <source>
        <strain evidence="1 2">FJAT-54145</strain>
    </source>
</reference>
<dbReference type="EMBL" id="JBIACK010000011">
    <property type="protein sequence ID" value="MFE8702763.1"/>
    <property type="molecule type" value="Genomic_DNA"/>
</dbReference>
<gene>
    <name evidence="1" type="ORF">ACFYKX_19350</name>
</gene>
<evidence type="ECO:0000313" key="2">
    <source>
        <dbReference type="Proteomes" id="UP001601059"/>
    </source>
</evidence>
<dbReference type="InterPro" id="IPR038607">
    <property type="entry name" value="PhoD-like_sf"/>
</dbReference>
<organism evidence="1 2">
    <name type="scientific">Cytobacillus spartinae</name>
    <dbReference type="NCBI Taxonomy" id="3299023"/>
    <lineage>
        <taxon>Bacteria</taxon>
        <taxon>Bacillati</taxon>
        <taxon>Bacillota</taxon>
        <taxon>Bacilli</taxon>
        <taxon>Bacillales</taxon>
        <taxon>Bacillaceae</taxon>
        <taxon>Cytobacillus</taxon>
    </lineage>
</organism>
<dbReference type="SUPFAM" id="SSF56300">
    <property type="entry name" value="Metallo-dependent phosphatases"/>
    <property type="match status" value="1"/>
</dbReference>
<dbReference type="PANTHER" id="PTHR37031">
    <property type="entry name" value="METALLOPHOSPHATASE BINDING DOMAIN PROTEIN"/>
    <property type="match status" value="1"/>
</dbReference>
<dbReference type="InterPro" id="IPR029052">
    <property type="entry name" value="Metallo-depent_PP-like"/>
</dbReference>
<comment type="caution">
    <text evidence="1">The sequence shown here is derived from an EMBL/GenBank/DDBJ whole genome shotgun (WGS) entry which is preliminary data.</text>
</comment>
<accession>A0ABW6KES0</accession>
<dbReference type="PANTHER" id="PTHR37031:SF2">
    <property type="entry name" value="PHOD-LIKE PHOSPHATASE METALLOPHOSPHATASE DOMAIN-CONTAINING PROTEIN"/>
    <property type="match status" value="1"/>
</dbReference>
<proteinExistence type="predicted"/>
<name>A0ABW6KES0_9BACI</name>
<evidence type="ECO:0000313" key="1">
    <source>
        <dbReference type="EMBL" id="MFE8702763.1"/>
    </source>
</evidence>
<dbReference type="Proteomes" id="UP001601059">
    <property type="component" value="Unassembled WGS sequence"/>
</dbReference>
<protein>
    <recommendedName>
        <fullName evidence="3">PhoD-like phosphatase metallophosphatase domain-containing protein</fullName>
    </recommendedName>
</protein>
<dbReference type="RefSeq" id="WP_389362723.1">
    <property type="nucleotide sequence ID" value="NZ_JBIACK010000011.1"/>
</dbReference>
<evidence type="ECO:0008006" key="3">
    <source>
        <dbReference type="Google" id="ProtNLM"/>
    </source>
</evidence>